<dbReference type="GO" id="GO:0008270">
    <property type="term" value="F:zinc ion binding"/>
    <property type="evidence" value="ECO:0007669"/>
    <property type="project" value="UniProtKB-KW"/>
</dbReference>
<dbReference type="CDD" id="cd20354">
    <property type="entry name" value="Rcat_RBR_RNF14"/>
    <property type="match status" value="1"/>
</dbReference>
<keyword evidence="7 11" id="KW-0863">Zinc-finger</keyword>
<dbReference type="Pfam" id="PF05773">
    <property type="entry name" value="RWD"/>
    <property type="match status" value="1"/>
</dbReference>
<feature type="domain" description="RWD" evidence="13">
    <location>
        <begin position="9"/>
        <end position="137"/>
    </location>
</feature>
<dbReference type="InterPro" id="IPR001841">
    <property type="entry name" value="Znf_RING"/>
</dbReference>
<evidence type="ECO:0000256" key="9">
    <source>
        <dbReference type="ARBA" id="ARBA00022833"/>
    </source>
</evidence>
<dbReference type="Gene3D" id="3.10.110.10">
    <property type="entry name" value="Ubiquitin Conjugating Enzyme"/>
    <property type="match status" value="1"/>
</dbReference>
<dbReference type="CDD" id="cd16628">
    <property type="entry name" value="RING-HC_RBR_RNF14"/>
    <property type="match status" value="1"/>
</dbReference>
<dbReference type="CDD" id="cd23820">
    <property type="entry name" value="RWD_RNF14"/>
    <property type="match status" value="1"/>
</dbReference>
<evidence type="ECO:0000256" key="10">
    <source>
        <dbReference type="ARBA" id="ARBA00044508"/>
    </source>
</evidence>
<dbReference type="Gene3D" id="3.30.40.10">
    <property type="entry name" value="Zinc/RING finger domain, C3HC4 (zinc finger)"/>
    <property type="match status" value="1"/>
</dbReference>
<keyword evidence="16" id="KW-1185">Reference proteome</keyword>
<dbReference type="FunFam" id="3.30.40.10:FF:000137">
    <property type="entry name" value="RanBP-type and C3HC4-type zinc finger-containing protein 1"/>
    <property type="match status" value="1"/>
</dbReference>
<comment type="similarity">
    <text evidence="10">Belongs to the RBR family. RNF14 subfamily.</text>
</comment>
<name>A0AAV4YAS1_CAEEX</name>
<dbReference type="InterPro" id="IPR006575">
    <property type="entry name" value="RWD_dom"/>
</dbReference>
<comment type="catalytic activity">
    <reaction evidence="1">
        <text>[E2 ubiquitin-conjugating enzyme]-S-ubiquitinyl-L-cysteine + [acceptor protein]-L-lysine = [E2 ubiquitin-conjugating enzyme]-L-cysteine + [acceptor protein]-N(6)-ubiquitinyl-L-lysine.</text>
        <dbReference type="EC" id="2.3.2.31"/>
    </reaction>
</comment>
<dbReference type="InterPro" id="IPR031128">
    <property type="entry name" value="RNF14_RING-HC_Zfn"/>
</dbReference>
<evidence type="ECO:0000256" key="5">
    <source>
        <dbReference type="ARBA" id="ARBA00022723"/>
    </source>
</evidence>
<evidence type="ECO:0000256" key="7">
    <source>
        <dbReference type="ARBA" id="ARBA00022771"/>
    </source>
</evidence>
<dbReference type="InterPro" id="IPR002867">
    <property type="entry name" value="IBR_dom"/>
</dbReference>
<dbReference type="InterPro" id="IPR013083">
    <property type="entry name" value="Znf_RING/FYVE/PHD"/>
</dbReference>
<keyword evidence="6" id="KW-0677">Repeat</keyword>
<dbReference type="EC" id="2.3.2.31" evidence="3"/>
<dbReference type="AlphaFoldDB" id="A0AAV4YAS1"/>
<dbReference type="InterPro" id="IPR047548">
    <property type="entry name" value="Rcat_RBR_RNF14"/>
</dbReference>
<dbReference type="InterPro" id="IPR016135">
    <property type="entry name" value="UBQ-conjugating_enzyme/RWD"/>
</dbReference>
<accession>A0AAV4YAS1</accession>
<feature type="domain" description="RING-type" evidence="14">
    <location>
        <begin position="239"/>
        <end position="477"/>
    </location>
</feature>
<dbReference type="Gene3D" id="2.20.25.20">
    <property type="match status" value="1"/>
</dbReference>
<keyword evidence="8" id="KW-0833">Ubl conjugation pathway</keyword>
<evidence type="ECO:0000256" key="6">
    <source>
        <dbReference type="ARBA" id="ARBA00022737"/>
    </source>
</evidence>
<sequence length="502" mass="58321">MDNLESQKMELLALENIYDEKVFQVDEMNPPTGRFVAHVRLPPTFSIHYKISQNAQDHEFPMEENFRIEHLPPINLFFRFPETYPQQTCPAFLLSCNWLTLQQLSDLCKHFENLWSSNNDAILYTWFQFLQDEALEFLNITDSLDVTELLKFKVQDNFNDRISLNDKEEVLNDMCATGFSNLSLQDSEKFSVQDIEPSISGGCGRIDIRAFNDMNHGMILIQLLKNYNEYKKEEIFKTTNHDCDICFSSKAGSEFVIFKSCKHYFCKECIKSYFETQIIEGNVSSLSCPDNECKFQADGSLVRQVVEKELFERYDKLLLSRILEDMPDVTFCPRQVCQSAVLLEPCGRMGVCPSCKFVFCSLCNMAYHGVAPCVFKSEEKLSLFEEYTKGSDATKAELEKRYGKRMLKSLVEDTMSETWKTSNSKNCPHCSSCIEKVSGCNKMTCFKCNTYFCWRCTARLKTSNPYDHFKGECFLFDEIEHHEPFDYNFHPGEFLNVNLPFH</sequence>
<dbReference type="PROSITE" id="PS00518">
    <property type="entry name" value="ZF_RING_1"/>
    <property type="match status" value="1"/>
</dbReference>
<feature type="domain" description="RING-type" evidence="12">
    <location>
        <begin position="243"/>
        <end position="289"/>
    </location>
</feature>
<evidence type="ECO:0000256" key="4">
    <source>
        <dbReference type="ARBA" id="ARBA00022679"/>
    </source>
</evidence>
<dbReference type="InterPro" id="IPR031127">
    <property type="entry name" value="E3_UB_ligase_RBR"/>
</dbReference>
<evidence type="ECO:0000313" key="16">
    <source>
        <dbReference type="Proteomes" id="UP001054945"/>
    </source>
</evidence>
<protein>
    <recommendedName>
        <fullName evidence="3">RBR-type E3 ubiquitin transferase</fullName>
        <ecNumber evidence="3">2.3.2.31</ecNumber>
    </recommendedName>
</protein>
<keyword evidence="4" id="KW-0808">Transferase</keyword>
<dbReference type="InterPro" id="IPR017907">
    <property type="entry name" value="Znf_RING_CS"/>
</dbReference>
<proteinExistence type="inferred from homology"/>
<evidence type="ECO:0000256" key="2">
    <source>
        <dbReference type="ARBA" id="ARBA00004906"/>
    </source>
</evidence>
<dbReference type="GO" id="GO:0061630">
    <property type="term" value="F:ubiquitin protein ligase activity"/>
    <property type="evidence" value="ECO:0007669"/>
    <property type="project" value="UniProtKB-EC"/>
</dbReference>
<dbReference type="InterPro" id="IPR044066">
    <property type="entry name" value="TRIAD_supradom"/>
</dbReference>
<dbReference type="SUPFAM" id="SSF57850">
    <property type="entry name" value="RING/U-box"/>
    <property type="match status" value="3"/>
</dbReference>
<evidence type="ECO:0000256" key="11">
    <source>
        <dbReference type="PROSITE-ProRule" id="PRU00175"/>
    </source>
</evidence>
<dbReference type="Pfam" id="PF01485">
    <property type="entry name" value="IBR"/>
    <property type="match status" value="1"/>
</dbReference>
<keyword evidence="9" id="KW-0862">Zinc</keyword>
<keyword evidence="5" id="KW-0479">Metal-binding</keyword>
<evidence type="ECO:0000256" key="1">
    <source>
        <dbReference type="ARBA" id="ARBA00001798"/>
    </source>
</evidence>
<dbReference type="SUPFAM" id="SSF54495">
    <property type="entry name" value="UBC-like"/>
    <property type="match status" value="1"/>
</dbReference>
<evidence type="ECO:0000256" key="3">
    <source>
        <dbReference type="ARBA" id="ARBA00012251"/>
    </source>
</evidence>
<dbReference type="Pfam" id="PF22191">
    <property type="entry name" value="IBR_1"/>
    <property type="match status" value="1"/>
</dbReference>
<dbReference type="SMART" id="SM00591">
    <property type="entry name" value="RWD"/>
    <property type="match status" value="1"/>
</dbReference>
<dbReference type="PROSITE" id="PS51873">
    <property type="entry name" value="TRIAD"/>
    <property type="match status" value="1"/>
</dbReference>
<gene>
    <name evidence="15" type="primary">Rnf14</name>
    <name evidence="15" type="ORF">CEXT_207571</name>
</gene>
<evidence type="ECO:0000259" key="13">
    <source>
        <dbReference type="PROSITE" id="PS50908"/>
    </source>
</evidence>
<dbReference type="PROSITE" id="PS50908">
    <property type="entry name" value="RWD"/>
    <property type="match status" value="1"/>
</dbReference>
<reference evidence="15 16" key="1">
    <citation type="submission" date="2021-06" db="EMBL/GenBank/DDBJ databases">
        <title>Caerostris extrusa draft genome.</title>
        <authorList>
            <person name="Kono N."/>
            <person name="Arakawa K."/>
        </authorList>
    </citation>
    <scope>NUCLEOTIDE SEQUENCE [LARGE SCALE GENOMIC DNA]</scope>
</reference>
<dbReference type="PANTHER" id="PTHR11685">
    <property type="entry name" value="RBR FAMILY RING FINGER AND IBR DOMAIN-CONTAINING"/>
    <property type="match status" value="1"/>
</dbReference>
<evidence type="ECO:0000259" key="12">
    <source>
        <dbReference type="PROSITE" id="PS50089"/>
    </source>
</evidence>
<evidence type="ECO:0000313" key="15">
    <source>
        <dbReference type="EMBL" id="GIZ04088.1"/>
    </source>
</evidence>
<dbReference type="CDD" id="cd20341">
    <property type="entry name" value="BRcat_RBR_RNF14"/>
    <property type="match status" value="1"/>
</dbReference>
<evidence type="ECO:0000259" key="14">
    <source>
        <dbReference type="PROSITE" id="PS51873"/>
    </source>
</evidence>
<dbReference type="EMBL" id="BPLR01019035">
    <property type="protein sequence ID" value="GIZ04088.1"/>
    <property type="molecule type" value="Genomic_DNA"/>
</dbReference>
<dbReference type="GO" id="GO:0016567">
    <property type="term" value="P:protein ubiquitination"/>
    <property type="evidence" value="ECO:0007669"/>
    <property type="project" value="InterPro"/>
</dbReference>
<dbReference type="SMART" id="SM00647">
    <property type="entry name" value="IBR"/>
    <property type="match status" value="2"/>
</dbReference>
<dbReference type="Proteomes" id="UP001054945">
    <property type="component" value="Unassembled WGS sequence"/>
</dbReference>
<organism evidence="15 16">
    <name type="scientific">Caerostris extrusa</name>
    <name type="common">Bark spider</name>
    <name type="synonym">Caerostris bankana</name>
    <dbReference type="NCBI Taxonomy" id="172846"/>
    <lineage>
        <taxon>Eukaryota</taxon>
        <taxon>Metazoa</taxon>
        <taxon>Ecdysozoa</taxon>
        <taxon>Arthropoda</taxon>
        <taxon>Chelicerata</taxon>
        <taxon>Arachnida</taxon>
        <taxon>Araneae</taxon>
        <taxon>Araneomorphae</taxon>
        <taxon>Entelegynae</taxon>
        <taxon>Araneoidea</taxon>
        <taxon>Araneidae</taxon>
        <taxon>Caerostris</taxon>
    </lineage>
</organism>
<evidence type="ECO:0000256" key="8">
    <source>
        <dbReference type="ARBA" id="ARBA00022786"/>
    </source>
</evidence>
<dbReference type="Gene3D" id="1.20.120.1750">
    <property type="match status" value="1"/>
</dbReference>
<dbReference type="PROSITE" id="PS50089">
    <property type="entry name" value="ZF_RING_2"/>
    <property type="match status" value="1"/>
</dbReference>
<comment type="caution">
    <text evidence="15">The sequence shown here is derived from an EMBL/GenBank/DDBJ whole genome shotgun (WGS) entry which is preliminary data.</text>
</comment>
<comment type="pathway">
    <text evidence="2">Protein modification; protein ubiquitination.</text>
</comment>